<gene>
    <name evidence="1" type="ORF">MLD38_009688</name>
</gene>
<sequence>MANLEDLWELFPVQSLTLGLGCITNLIITQTPAPSVPLYFPKWAFGDFNTHLLPPKIRRQFLLAQRAGELV</sequence>
<evidence type="ECO:0000313" key="1">
    <source>
        <dbReference type="EMBL" id="KAI4383898.1"/>
    </source>
</evidence>
<organism evidence="1 2">
    <name type="scientific">Melastoma candidum</name>
    <dbReference type="NCBI Taxonomy" id="119954"/>
    <lineage>
        <taxon>Eukaryota</taxon>
        <taxon>Viridiplantae</taxon>
        <taxon>Streptophyta</taxon>
        <taxon>Embryophyta</taxon>
        <taxon>Tracheophyta</taxon>
        <taxon>Spermatophyta</taxon>
        <taxon>Magnoliopsida</taxon>
        <taxon>eudicotyledons</taxon>
        <taxon>Gunneridae</taxon>
        <taxon>Pentapetalae</taxon>
        <taxon>rosids</taxon>
        <taxon>malvids</taxon>
        <taxon>Myrtales</taxon>
        <taxon>Melastomataceae</taxon>
        <taxon>Melastomatoideae</taxon>
        <taxon>Melastomateae</taxon>
        <taxon>Melastoma</taxon>
    </lineage>
</organism>
<proteinExistence type="predicted"/>
<name>A0ACB9S2N9_9MYRT</name>
<dbReference type="EMBL" id="CM042882">
    <property type="protein sequence ID" value="KAI4383898.1"/>
    <property type="molecule type" value="Genomic_DNA"/>
</dbReference>
<protein>
    <submittedName>
        <fullName evidence="1">Uncharacterized protein</fullName>
    </submittedName>
</protein>
<dbReference type="Proteomes" id="UP001057402">
    <property type="component" value="Chromosome 3"/>
</dbReference>
<comment type="caution">
    <text evidence="1">The sequence shown here is derived from an EMBL/GenBank/DDBJ whole genome shotgun (WGS) entry which is preliminary data.</text>
</comment>
<evidence type="ECO:0000313" key="2">
    <source>
        <dbReference type="Proteomes" id="UP001057402"/>
    </source>
</evidence>
<keyword evidence="2" id="KW-1185">Reference proteome</keyword>
<accession>A0ACB9S2N9</accession>
<reference evidence="2" key="1">
    <citation type="journal article" date="2023" name="Front. Plant Sci.">
        <title>Chromosomal-level genome assembly of Melastoma candidum provides insights into trichome evolution.</title>
        <authorList>
            <person name="Zhong Y."/>
            <person name="Wu W."/>
            <person name="Sun C."/>
            <person name="Zou P."/>
            <person name="Liu Y."/>
            <person name="Dai S."/>
            <person name="Zhou R."/>
        </authorList>
    </citation>
    <scope>NUCLEOTIDE SEQUENCE [LARGE SCALE GENOMIC DNA]</scope>
</reference>